<keyword evidence="3" id="KW-0496">Mitochondrion</keyword>
<keyword evidence="6" id="KW-1185">Reference proteome</keyword>
<dbReference type="EMBL" id="JALNTZ010000005">
    <property type="protein sequence ID" value="KAJ3650513.1"/>
    <property type="molecule type" value="Genomic_DNA"/>
</dbReference>
<organism evidence="5 6">
    <name type="scientific">Zophobas morio</name>
    <dbReference type="NCBI Taxonomy" id="2755281"/>
    <lineage>
        <taxon>Eukaryota</taxon>
        <taxon>Metazoa</taxon>
        <taxon>Ecdysozoa</taxon>
        <taxon>Arthropoda</taxon>
        <taxon>Hexapoda</taxon>
        <taxon>Insecta</taxon>
        <taxon>Pterygota</taxon>
        <taxon>Neoptera</taxon>
        <taxon>Endopterygota</taxon>
        <taxon>Coleoptera</taxon>
        <taxon>Polyphaga</taxon>
        <taxon>Cucujiformia</taxon>
        <taxon>Tenebrionidae</taxon>
        <taxon>Zophobas</taxon>
    </lineage>
</organism>
<comment type="subcellular location">
    <subcellularLocation>
        <location evidence="1">Mitochondrion matrix</location>
    </subcellularLocation>
</comment>
<accession>A0AA38MBL3</accession>
<reference evidence="5" key="1">
    <citation type="journal article" date="2023" name="G3 (Bethesda)">
        <title>Whole genome assemblies of Zophobas morio and Tenebrio molitor.</title>
        <authorList>
            <person name="Kaur S."/>
            <person name="Stinson S.A."/>
            <person name="diCenzo G.C."/>
        </authorList>
    </citation>
    <scope>NUCLEOTIDE SEQUENCE</scope>
    <source>
        <strain evidence="5">QUZm001</strain>
    </source>
</reference>
<evidence type="ECO:0000313" key="6">
    <source>
        <dbReference type="Proteomes" id="UP001168821"/>
    </source>
</evidence>
<keyword evidence="4" id="KW-0143">Chaperone</keyword>
<comment type="similarity">
    <text evidence="2">Belongs to the complex I LYR family.</text>
</comment>
<proteinExistence type="inferred from homology"/>
<evidence type="ECO:0000256" key="3">
    <source>
        <dbReference type="ARBA" id="ARBA00023128"/>
    </source>
</evidence>
<name>A0AA38MBL3_9CUCU</name>
<comment type="caution">
    <text evidence="5">The sequence shown here is derived from an EMBL/GenBank/DDBJ whole genome shotgun (WGS) entry which is preliminary data.</text>
</comment>
<dbReference type="GO" id="GO:0034551">
    <property type="term" value="P:mitochondrial respiratory chain complex III assembly"/>
    <property type="evidence" value="ECO:0007669"/>
    <property type="project" value="InterPro"/>
</dbReference>
<evidence type="ECO:0000313" key="5">
    <source>
        <dbReference type="EMBL" id="KAJ3650513.1"/>
    </source>
</evidence>
<dbReference type="CDD" id="cd20267">
    <property type="entry name" value="Complex1_LYR_LYRM7"/>
    <property type="match status" value="1"/>
</dbReference>
<dbReference type="InterPro" id="IPR045298">
    <property type="entry name" value="Complex1_LYR_LYRM7"/>
</dbReference>
<dbReference type="AlphaFoldDB" id="A0AA38MBL3"/>
<dbReference type="PANTHER" id="PTHR46749">
    <property type="entry name" value="COMPLEX III ASSEMBLY FACTOR LYRM7"/>
    <property type="match status" value="1"/>
</dbReference>
<sequence>MSQNLRREALKAFKSLHRARQHVFEGDNNALTQARAKINEEYKKCTQVSDPQAIQELIAYSKAIENELKLTVIQAREIQPGQYEVNLRDDVVRLDNVPFKDCK</sequence>
<evidence type="ECO:0008006" key="7">
    <source>
        <dbReference type="Google" id="ProtNLM"/>
    </source>
</evidence>
<protein>
    <recommendedName>
        <fullName evidence="7">Complex III assembly factor LYRM7</fullName>
    </recommendedName>
</protein>
<dbReference type="InterPro" id="IPR050435">
    <property type="entry name" value="MZM1/LYRM7"/>
</dbReference>
<dbReference type="Proteomes" id="UP001168821">
    <property type="component" value="Unassembled WGS sequence"/>
</dbReference>
<evidence type="ECO:0000256" key="1">
    <source>
        <dbReference type="ARBA" id="ARBA00004305"/>
    </source>
</evidence>
<dbReference type="GO" id="GO:0005759">
    <property type="term" value="C:mitochondrial matrix"/>
    <property type="evidence" value="ECO:0007669"/>
    <property type="project" value="UniProtKB-SubCell"/>
</dbReference>
<evidence type="ECO:0000256" key="4">
    <source>
        <dbReference type="ARBA" id="ARBA00023186"/>
    </source>
</evidence>
<gene>
    <name evidence="5" type="ORF">Zmor_016606</name>
</gene>
<dbReference type="PANTHER" id="PTHR46749:SF1">
    <property type="entry name" value="COMPLEX III ASSEMBLY FACTOR LYRM7"/>
    <property type="match status" value="1"/>
</dbReference>
<dbReference type="GO" id="GO:0044183">
    <property type="term" value="F:protein folding chaperone"/>
    <property type="evidence" value="ECO:0007669"/>
    <property type="project" value="TreeGrafter"/>
</dbReference>
<evidence type="ECO:0000256" key="2">
    <source>
        <dbReference type="ARBA" id="ARBA00009508"/>
    </source>
</evidence>